<dbReference type="Pfam" id="PF03992">
    <property type="entry name" value="ABM"/>
    <property type="match status" value="1"/>
</dbReference>
<accession>A0A242A486</accession>
<evidence type="ECO:0000313" key="3">
    <source>
        <dbReference type="Proteomes" id="UP000195043"/>
    </source>
</evidence>
<dbReference type="PANTHER" id="PTHR33336:SF3">
    <property type="entry name" value="ABM DOMAIN-CONTAINING PROTEIN"/>
    <property type="match status" value="1"/>
</dbReference>
<dbReference type="GO" id="GO:0003824">
    <property type="term" value="F:catalytic activity"/>
    <property type="evidence" value="ECO:0007669"/>
    <property type="project" value="TreeGrafter"/>
</dbReference>
<dbReference type="STRING" id="1834191.A5886_000910"/>
<comment type="caution">
    <text evidence="2">The sequence shown here is derived from an EMBL/GenBank/DDBJ whole genome shotgun (WGS) entry which is preliminary data.</text>
</comment>
<proteinExistence type="predicted"/>
<dbReference type="PANTHER" id="PTHR33336">
    <property type="entry name" value="QUINOL MONOOXYGENASE YGIN-RELATED"/>
    <property type="match status" value="1"/>
</dbReference>
<dbReference type="PROSITE" id="PS51725">
    <property type="entry name" value="ABM"/>
    <property type="match status" value="1"/>
</dbReference>
<dbReference type="InterPro" id="IPR050744">
    <property type="entry name" value="AI-2_Isomerase_LsrG"/>
</dbReference>
<dbReference type="EMBL" id="NGKU01000001">
    <property type="protein sequence ID" value="OTN75834.1"/>
    <property type="molecule type" value="Genomic_DNA"/>
</dbReference>
<evidence type="ECO:0000259" key="1">
    <source>
        <dbReference type="PROSITE" id="PS51725"/>
    </source>
</evidence>
<dbReference type="RefSeq" id="WP_086273853.1">
    <property type="nucleotide sequence ID" value="NZ_NGKU01000001.1"/>
</dbReference>
<dbReference type="Proteomes" id="UP000195043">
    <property type="component" value="Unassembled WGS sequence"/>
</dbReference>
<keyword evidence="3" id="KW-1185">Reference proteome</keyword>
<dbReference type="InterPro" id="IPR011008">
    <property type="entry name" value="Dimeric_a/b-barrel"/>
</dbReference>
<evidence type="ECO:0000313" key="2">
    <source>
        <dbReference type="EMBL" id="OTN75834.1"/>
    </source>
</evidence>
<protein>
    <recommendedName>
        <fullName evidence="1">ABM domain-containing protein</fullName>
    </recommendedName>
</protein>
<dbReference type="SUPFAM" id="SSF54909">
    <property type="entry name" value="Dimeric alpha+beta barrel"/>
    <property type="match status" value="1"/>
</dbReference>
<gene>
    <name evidence="2" type="ORF">A5886_000910</name>
</gene>
<dbReference type="OrthoDB" id="287932at2"/>
<sequence length="95" mass="10803">MEIINAVFYIKEDQRAAFMEAVQPLLASARAEAGCHGYHLYESIEEANRFVMVEKWADQAAIEAHNQTPELQHLFKNMPEFAAKPTEITVTHKGE</sequence>
<name>A0A242A486_9ENTE</name>
<reference evidence="2 3" key="1">
    <citation type="submission" date="2017-05" db="EMBL/GenBank/DDBJ databases">
        <title>The Genome Sequence of Enterococcus sp. 8G7_MSG3316.</title>
        <authorList>
            <consortium name="The Broad Institute Genomics Platform"/>
            <consortium name="The Broad Institute Genomic Center for Infectious Diseases"/>
            <person name="Earl A."/>
            <person name="Manson A."/>
            <person name="Schwartman J."/>
            <person name="Gilmore M."/>
            <person name="Abouelleil A."/>
            <person name="Cao P."/>
            <person name="Chapman S."/>
            <person name="Cusick C."/>
            <person name="Shea T."/>
            <person name="Young S."/>
            <person name="Neafsey D."/>
            <person name="Nusbaum C."/>
            <person name="Birren B."/>
        </authorList>
    </citation>
    <scope>NUCLEOTIDE SEQUENCE [LARGE SCALE GENOMIC DNA]</scope>
    <source>
        <strain evidence="2 3">8G7_MSG3316</strain>
    </source>
</reference>
<feature type="domain" description="ABM" evidence="1">
    <location>
        <begin position="2"/>
        <end position="90"/>
    </location>
</feature>
<dbReference type="AlphaFoldDB" id="A0A242A486"/>
<organism evidence="2 3">
    <name type="scientific">Candidatus Enterococcus testudinis</name>
    <dbReference type="NCBI Taxonomy" id="1834191"/>
    <lineage>
        <taxon>Bacteria</taxon>
        <taxon>Bacillati</taxon>
        <taxon>Bacillota</taxon>
        <taxon>Bacilli</taxon>
        <taxon>Lactobacillales</taxon>
        <taxon>Enterococcaceae</taxon>
        <taxon>Enterococcus</taxon>
    </lineage>
</organism>
<dbReference type="Gene3D" id="3.30.70.100">
    <property type="match status" value="1"/>
</dbReference>
<dbReference type="InterPro" id="IPR007138">
    <property type="entry name" value="ABM_dom"/>
</dbReference>